<comment type="caution">
    <text evidence="2">The sequence shown here is derived from an EMBL/GenBank/DDBJ whole genome shotgun (WGS) entry which is preliminary data.</text>
</comment>
<dbReference type="GeneID" id="63774873"/>
<dbReference type="EMBL" id="MCFJ01000012">
    <property type="protein sequence ID" value="ORY59946.1"/>
    <property type="molecule type" value="Genomic_DNA"/>
</dbReference>
<sequence>MSRRKSHACFQGIEWKGQRAGHHIRIVKSIHSKFDELDEYVFVVRQRTDKTTQKTTSYLDIKSTFLRDILREACHDVRGISLAENTPSIERDAAFHVRKDLQQYQQRLAGEGEETMAEKHLGLFMRYLETAFKPIDDRLSVLFARNEITYDLLWALFKPNAEVYTSCRGTNVPRCVLFNHLEERTDVSGSKFIRLETRYLGSDGESLGEVTTSSSIAVFRGAMRIELLPAYPLQYHPEVKEIRSQLVECGRKFVSLLGIHHRRYTGRALLVWDNRIESCHGISSAK</sequence>
<evidence type="ECO:0000313" key="3">
    <source>
        <dbReference type="Proteomes" id="UP000193689"/>
    </source>
</evidence>
<reference evidence="2 3" key="1">
    <citation type="submission" date="2016-07" db="EMBL/GenBank/DDBJ databases">
        <title>Pervasive Adenine N6-methylation of Active Genes in Fungi.</title>
        <authorList>
            <consortium name="DOE Joint Genome Institute"/>
            <person name="Mondo S.J."/>
            <person name="Dannebaum R.O."/>
            <person name="Kuo R.C."/>
            <person name="Labutti K."/>
            <person name="Haridas S."/>
            <person name="Kuo A."/>
            <person name="Salamov A."/>
            <person name="Ahrendt S.R."/>
            <person name="Lipzen A."/>
            <person name="Sullivan W."/>
            <person name="Andreopoulos W.B."/>
            <person name="Clum A."/>
            <person name="Lindquist E."/>
            <person name="Daum C."/>
            <person name="Ramamoorthy G.K."/>
            <person name="Gryganskyi A."/>
            <person name="Culley D."/>
            <person name="Magnuson J.K."/>
            <person name="James T.Y."/>
            <person name="O'Malley M.A."/>
            <person name="Stajich J.E."/>
            <person name="Spatafora J.W."/>
            <person name="Visel A."/>
            <person name="Grigoriev I.V."/>
        </authorList>
    </citation>
    <scope>NUCLEOTIDE SEQUENCE [LARGE SCALE GENOMIC DNA]</scope>
    <source>
        <strain evidence="2 3">CBS 129021</strain>
    </source>
</reference>
<organism evidence="2 3">
    <name type="scientific">Pseudomassariella vexata</name>
    <dbReference type="NCBI Taxonomy" id="1141098"/>
    <lineage>
        <taxon>Eukaryota</taxon>
        <taxon>Fungi</taxon>
        <taxon>Dikarya</taxon>
        <taxon>Ascomycota</taxon>
        <taxon>Pezizomycotina</taxon>
        <taxon>Sordariomycetes</taxon>
        <taxon>Xylariomycetidae</taxon>
        <taxon>Amphisphaeriales</taxon>
        <taxon>Pseudomassariaceae</taxon>
        <taxon>Pseudomassariella</taxon>
    </lineage>
</organism>
<keyword evidence="3" id="KW-1185">Reference proteome</keyword>
<dbReference type="Pfam" id="PF22942">
    <property type="entry name" value="DUF7025"/>
    <property type="match status" value="1"/>
</dbReference>
<protein>
    <recommendedName>
        <fullName evidence="1">DUF7025 domain-containing protein</fullName>
    </recommendedName>
</protein>
<accession>A0A1Y2DLD9</accession>
<dbReference type="AlphaFoldDB" id="A0A1Y2DLD9"/>
<dbReference type="InParanoid" id="A0A1Y2DLD9"/>
<feature type="domain" description="DUF7025" evidence="1">
    <location>
        <begin position="142"/>
        <end position="237"/>
    </location>
</feature>
<gene>
    <name evidence="2" type="ORF">BCR38DRAFT_412162</name>
</gene>
<dbReference type="OrthoDB" id="4777459at2759"/>
<dbReference type="STRING" id="1141098.A0A1Y2DLD9"/>
<dbReference type="RefSeq" id="XP_040712380.1">
    <property type="nucleotide sequence ID" value="XM_040858661.1"/>
</dbReference>
<dbReference type="PANTHER" id="PTHR46411:SF1">
    <property type="entry name" value="FAMILY ATPASE, PUTATIVE (AFU_ORTHOLOGUE AFUA_7G05752)-RELATED"/>
    <property type="match status" value="1"/>
</dbReference>
<dbReference type="InterPro" id="IPR054289">
    <property type="entry name" value="DUF7025"/>
</dbReference>
<name>A0A1Y2DLD9_9PEZI</name>
<dbReference type="Proteomes" id="UP000193689">
    <property type="component" value="Unassembled WGS sequence"/>
</dbReference>
<proteinExistence type="predicted"/>
<evidence type="ECO:0000259" key="1">
    <source>
        <dbReference type="Pfam" id="PF22942"/>
    </source>
</evidence>
<dbReference type="PANTHER" id="PTHR46411">
    <property type="entry name" value="FAMILY ATPASE, PUTATIVE-RELATED"/>
    <property type="match status" value="1"/>
</dbReference>
<evidence type="ECO:0000313" key="2">
    <source>
        <dbReference type="EMBL" id="ORY59946.1"/>
    </source>
</evidence>